<sequence>MYLKSLELLGFKSFAKKSVFDFTSKISGIVGPNGSGKSNVAESFRFVLGEQSIKSLRGKRGEDLIFNGSKIIPRSNRASVKILFDNTKRFLNIDFDEVVIERAVYRDGINQYFINNSQVRLRDIAELLASANIGSSGHHIISQGEADRILNANIKERKEMIEDALGLKVFQYKKQESQKKLQKTEDNIIQIELLRKENAPHIKFLKKQVDKVERSIIMRDELKKLSLEYLKRESEYISFNKKKTKKAQKAPQDELNALEEKLQKAKEILSKSSKSDEKSDELIIQEKNLSDIRARKDALTRELGRIEGEISGENRRIEKEKETQKIIENRTVNYNELNKVVEQVYSQIDDAKEKNDISEIKNILLSIGSIIKDFISITFSKDKDNEIDYIELENLKNKKIEIDKNLLNVLRDESLYNERYSILKTKIEAEKDDSREAEREVFSVMSRQSQLRAILDKFESIENDLIHKKQDFEIELQEIAVLVGRAALDYDKYNLGIGLEEIANEERQIQEDRRRKIEKIKIRLEEFGGGSGEEIIKEYKEATQRDEFLEREIADLEKSASALKDLIKDLEERLSIQFNDGIEKINKEFQNFFTLMFGGGEAGLSVIKEKKRKKMDINIISDVENNPEETQEDEEEGIDIFVSLPHKRTKGLVMLSGGERALTSIALLFAMSQVNPPPFLVLDETDAALDEANSKRYGDMIENLSKYSQLILITHNRETMSRAGILYGVTMNSDGISKLLSIKFEEAVQVAK</sequence>
<evidence type="ECO:0000259" key="2">
    <source>
        <dbReference type="Pfam" id="PF02463"/>
    </source>
</evidence>
<feature type="coiled-coil region" evidence="1">
    <location>
        <begin position="167"/>
        <end position="194"/>
    </location>
</feature>
<evidence type="ECO:0000256" key="1">
    <source>
        <dbReference type="SAM" id="Coils"/>
    </source>
</evidence>
<dbReference type="InterPro" id="IPR003395">
    <property type="entry name" value="RecF/RecN/SMC_N"/>
</dbReference>
<dbReference type="SUPFAM" id="SSF52540">
    <property type="entry name" value="P-loop containing nucleoside triphosphate hydrolases"/>
    <property type="match status" value="1"/>
</dbReference>
<dbReference type="InterPro" id="IPR027417">
    <property type="entry name" value="P-loop_NTPase"/>
</dbReference>
<protein>
    <recommendedName>
        <fullName evidence="2">RecF/RecN/SMC N-terminal domain-containing protein</fullName>
    </recommendedName>
</protein>
<feature type="coiled-coil region" evidence="1">
    <location>
        <begin position="392"/>
        <end position="440"/>
    </location>
</feature>
<name>A0A2M6WW20_9BACT</name>
<feature type="coiled-coil region" evidence="1">
    <location>
        <begin position="499"/>
        <end position="573"/>
    </location>
</feature>
<dbReference type="EMBL" id="PFAA01000001">
    <property type="protein sequence ID" value="PIT97004.1"/>
    <property type="molecule type" value="Genomic_DNA"/>
</dbReference>
<accession>A0A2M6WW20</accession>
<dbReference type="AlphaFoldDB" id="A0A2M6WW20"/>
<dbReference type="Proteomes" id="UP000230481">
    <property type="component" value="Unassembled WGS sequence"/>
</dbReference>
<dbReference type="Pfam" id="PF02463">
    <property type="entry name" value="SMC_N"/>
    <property type="match status" value="1"/>
</dbReference>
<evidence type="ECO:0000313" key="4">
    <source>
        <dbReference type="Proteomes" id="UP000230481"/>
    </source>
</evidence>
<dbReference type="Gene3D" id="3.40.50.300">
    <property type="entry name" value="P-loop containing nucleotide triphosphate hydrolases"/>
    <property type="match status" value="2"/>
</dbReference>
<feature type="domain" description="RecF/RecN/SMC N-terminal" evidence="2">
    <location>
        <begin position="2"/>
        <end position="737"/>
    </location>
</feature>
<gene>
    <name evidence="3" type="ORF">COT82_00030</name>
</gene>
<comment type="caution">
    <text evidence="3">The sequence shown here is derived from an EMBL/GenBank/DDBJ whole genome shotgun (WGS) entry which is preliminary data.</text>
</comment>
<dbReference type="PANTHER" id="PTHR43977">
    <property type="entry name" value="STRUCTURAL MAINTENANCE OF CHROMOSOMES PROTEIN 3"/>
    <property type="match status" value="1"/>
</dbReference>
<feature type="coiled-coil region" evidence="1">
    <location>
        <begin position="255"/>
        <end position="309"/>
    </location>
</feature>
<evidence type="ECO:0000313" key="3">
    <source>
        <dbReference type="EMBL" id="PIT97004.1"/>
    </source>
</evidence>
<proteinExistence type="predicted"/>
<keyword evidence="1" id="KW-0175">Coiled coil</keyword>
<reference evidence="4" key="1">
    <citation type="submission" date="2017-09" db="EMBL/GenBank/DDBJ databases">
        <title>Depth-based differentiation of microbial function through sediment-hosted aquifers and enrichment of novel symbionts in the deep terrestrial subsurface.</title>
        <authorList>
            <person name="Probst A.J."/>
            <person name="Ladd B."/>
            <person name="Jarett J.K."/>
            <person name="Geller-Mcgrath D.E."/>
            <person name="Sieber C.M.K."/>
            <person name="Emerson J.B."/>
            <person name="Anantharaman K."/>
            <person name="Thomas B.C."/>
            <person name="Malmstrom R."/>
            <person name="Stieglmeier M."/>
            <person name="Klingl A."/>
            <person name="Woyke T."/>
            <person name="Ryan C.M."/>
            <person name="Banfield J.F."/>
        </authorList>
    </citation>
    <scope>NUCLEOTIDE SEQUENCE [LARGE SCALE GENOMIC DNA]</scope>
</reference>
<organism evidence="3 4">
    <name type="scientific">Candidatus Campbellbacteria bacterium CG10_big_fil_rev_8_21_14_0_10_35_52</name>
    <dbReference type="NCBI Taxonomy" id="1974527"/>
    <lineage>
        <taxon>Bacteria</taxon>
        <taxon>Candidatus Campbelliibacteriota</taxon>
    </lineage>
</organism>